<proteinExistence type="predicted"/>
<dbReference type="PANTHER" id="PTHR34219:SF3">
    <property type="entry name" value="BLL7967 PROTEIN"/>
    <property type="match status" value="1"/>
</dbReference>
<reference evidence="2 3" key="1">
    <citation type="submission" date="2019-12" db="EMBL/GenBank/DDBJ databases">
        <title>Paenibacillus sp. nov. sp. isolated from soil.</title>
        <authorList>
            <person name="Kim J."/>
            <person name="Jeong S.E."/>
            <person name="Jung H.S."/>
            <person name="Jeon C.O."/>
        </authorList>
    </citation>
    <scope>NUCLEOTIDE SEQUENCE [LARGE SCALE GENOMIC DNA]</scope>
    <source>
        <strain evidence="2 3">5J-6</strain>
    </source>
</reference>
<dbReference type="AlphaFoldDB" id="A0A6L8UYZ8"/>
<gene>
    <name evidence="2" type="ORF">GQF01_13815</name>
</gene>
<evidence type="ECO:0008006" key="4">
    <source>
        <dbReference type="Google" id="ProtNLM"/>
    </source>
</evidence>
<dbReference type="Proteomes" id="UP000481087">
    <property type="component" value="Unassembled WGS sequence"/>
</dbReference>
<keyword evidence="3" id="KW-1185">Reference proteome</keyword>
<dbReference type="Pfam" id="PF03929">
    <property type="entry name" value="PepSY_TM"/>
    <property type="match status" value="1"/>
</dbReference>
<sequence length="372" mass="40727">MRKVVLSIHLILSLVLGLFIVTTCTTGSLIMIEPEVESWMYPIGQSPTPGDVGVAEIQKHASALNPAFKTDWIDMTKTDGFYHVHLSKEGKDGRLIYADPGTGEAFGKVLEERKEPFATIYNLHRYFLLTSVIGKANAASVVGYLGIGLILILLTGAYLWWPGIRRMATGFKVIRNRSKLLHNMSLHKVIGIISIPVLLFAALTGVVNAFEKSIPGIVGFKAKEEIPAAALQSKSKEGTPLPVSRVVDLINQAYPSSKLIKITFPQKPGQSYQIGLKEGIGASSGSNSTIYMDASSGSVLYKTNPHLLINMYNTWRKGLHFATWGGETTKLIAFVFGMMPLFLMITGLVIWRLKARGRKRNKKQHSAATAAA</sequence>
<keyword evidence="1" id="KW-0472">Membrane</keyword>
<feature type="transmembrane region" description="Helical" evidence="1">
    <location>
        <begin position="331"/>
        <end position="353"/>
    </location>
</feature>
<organism evidence="2 3">
    <name type="scientific">Paenibacillus silvestris</name>
    <dbReference type="NCBI Taxonomy" id="2606219"/>
    <lineage>
        <taxon>Bacteria</taxon>
        <taxon>Bacillati</taxon>
        <taxon>Bacillota</taxon>
        <taxon>Bacilli</taxon>
        <taxon>Bacillales</taxon>
        <taxon>Paenibacillaceae</taxon>
        <taxon>Paenibacillus</taxon>
    </lineage>
</organism>
<dbReference type="RefSeq" id="WP_161407355.1">
    <property type="nucleotide sequence ID" value="NZ_WTUZ01000016.1"/>
</dbReference>
<accession>A0A6L8UYZ8</accession>
<keyword evidence="1" id="KW-0812">Transmembrane</keyword>
<keyword evidence="1" id="KW-1133">Transmembrane helix</keyword>
<protein>
    <recommendedName>
        <fullName evidence="4">PepSY domain-containing protein</fullName>
    </recommendedName>
</protein>
<dbReference type="InterPro" id="IPR005625">
    <property type="entry name" value="PepSY-ass_TM"/>
</dbReference>
<feature type="transmembrane region" description="Helical" evidence="1">
    <location>
        <begin position="185"/>
        <end position="210"/>
    </location>
</feature>
<evidence type="ECO:0000313" key="2">
    <source>
        <dbReference type="EMBL" id="MZQ83187.1"/>
    </source>
</evidence>
<evidence type="ECO:0000313" key="3">
    <source>
        <dbReference type="Proteomes" id="UP000481087"/>
    </source>
</evidence>
<name>A0A6L8UYZ8_9BACL</name>
<feature type="transmembrane region" description="Helical" evidence="1">
    <location>
        <begin position="141"/>
        <end position="164"/>
    </location>
</feature>
<dbReference type="PANTHER" id="PTHR34219">
    <property type="entry name" value="IRON-REGULATED INNER MEMBRANE PROTEIN-RELATED"/>
    <property type="match status" value="1"/>
</dbReference>
<comment type="caution">
    <text evidence="2">The sequence shown here is derived from an EMBL/GenBank/DDBJ whole genome shotgun (WGS) entry which is preliminary data.</text>
</comment>
<dbReference type="EMBL" id="WTUZ01000016">
    <property type="protein sequence ID" value="MZQ83187.1"/>
    <property type="molecule type" value="Genomic_DNA"/>
</dbReference>
<evidence type="ECO:0000256" key="1">
    <source>
        <dbReference type="SAM" id="Phobius"/>
    </source>
</evidence>